<evidence type="ECO:0000313" key="2">
    <source>
        <dbReference type="EMBL" id="TVZ71706.1"/>
    </source>
</evidence>
<reference evidence="2" key="1">
    <citation type="submission" date="2019-06" db="EMBL/GenBank/DDBJ databases">
        <authorList>
            <person name="Deangelis K."/>
            <person name="Huntemann M."/>
            <person name="Clum A."/>
            <person name="Pillay M."/>
            <person name="Palaniappan K."/>
            <person name="Varghese N."/>
            <person name="Mikhailova N."/>
            <person name="Stamatis D."/>
            <person name="Reddy T."/>
            <person name="Daum C."/>
            <person name="Shapiro N."/>
            <person name="Ivanova N."/>
            <person name="Kyrpides N."/>
            <person name="Woyke T."/>
        </authorList>
    </citation>
    <scope>NUCLEOTIDE SEQUENCE [LARGE SCALE GENOMIC DNA]</scope>
    <source>
        <strain evidence="2">128R</strain>
    </source>
</reference>
<organism evidence="2">
    <name type="scientific">Serratia fonticola</name>
    <dbReference type="NCBI Taxonomy" id="47917"/>
    <lineage>
        <taxon>Bacteria</taxon>
        <taxon>Pseudomonadati</taxon>
        <taxon>Pseudomonadota</taxon>
        <taxon>Gammaproteobacteria</taxon>
        <taxon>Enterobacterales</taxon>
        <taxon>Yersiniaceae</taxon>
        <taxon>Serratia</taxon>
    </lineage>
</organism>
<dbReference type="AlphaFoldDB" id="A0A559TAR8"/>
<dbReference type="EMBL" id="VISQ01000001">
    <property type="protein sequence ID" value="TVZ71706.1"/>
    <property type="molecule type" value="Genomic_DNA"/>
</dbReference>
<dbReference type="OrthoDB" id="6497551at2"/>
<reference evidence="2" key="2">
    <citation type="submission" date="2019-08" db="EMBL/GenBank/DDBJ databases">
        <title>Investigation of anaerobic lignin degradation for improved lignocellulosic biofuels.</title>
        <authorList>
            <person name="Deangelis K.PhD."/>
        </authorList>
    </citation>
    <scope>NUCLEOTIDE SEQUENCE [LARGE SCALE GENOMIC DNA]</scope>
    <source>
        <strain evidence="2">128R</strain>
    </source>
</reference>
<keyword evidence="1" id="KW-0472">Membrane</keyword>
<evidence type="ECO:0000256" key="1">
    <source>
        <dbReference type="SAM" id="Phobius"/>
    </source>
</evidence>
<name>A0A559TAR8_SERFO</name>
<protein>
    <submittedName>
        <fullName evidence="2">Uncharacterized protein</fullName>
    </submittedName>
</protein>
<keyword evidence="1" id="KW-0812">Transmembrane</keyword>
<feature type="transmembrane region" description="Helical" evidence="1">
    <location>
        <begin position="12"/>
        <end position="29"/>
    </location>
</feature>
<proteinExistence type="predicted"/>
<comment type="caution">
    <text evidence="2">The sequence shown here is derived from an EMBL/GenBank/DDBJ whole genome shotgun (WGS) entry which is preliminary data.</text>
</comment>
<accession>A0A559TAR8</accession>
<gene>
    <name evidence="2" type="ORF">FHU10_4346</name>
</gene>
<sequence length="97" mass="11677">MKEYKNEAITNVLFILTFLSYVLLPPVLMTDFCDWFNLNPFSIVNAWHFNPFSADRGIPLYQTFIYLFVMWIIVNLILWGGILLLFRLYRAYQSRRE</sequence>
<keyword evidence="1" id="KW-1133">Transmembrane helix</keyword>
<feature type="transmembrane region" description="Helical" evidence="1">
    <location>
        <begin position="64"/>
        <end position="86"/>
    </location>
</feature>